<proteinExistence type="predicted"/>
<dbReference type="STRING" id="388408.LAX5112_04939"/>
<dbReference type="EMBL" id="CXWD01000036">
    <property type="protein sequence ID" value="CTQ77529.1"/>
    <property type="molecule type" value="Genomic_DNA"/>
</dbReference>
<dbReference type="Pfam" id="PF11742">
    <property type="entry name" value="DUF3302"/>
    <property type="match status" value="1"/>
</dbReference>
<gene>
    <name evidence="2" type="ORF">LAX5112_04939</name>
</gene>
<reference evidence="3" key="1">
    <citation type="submission" date="2015-07" db="EMBL/GenBank/DDBJ databases">
        <authorList>
            <person name="Rodrigo-Torres Lidia"/>
            <person name="Arahal R.David."/>
        </authorList>
    </citation>
    <scope>NUCLEOTIDE SEQUENCE [LARGE SCALE GENOMIC DNA]</scope>
    <source>
        <strain evidence="3">CECT 5112</strain>
    </source>
</reference>
<keyword evidence="1" id="KW-0472">Membrane</keyword>
<feature type="transmembrane region" description="Helical" evidence="1">
    <location>
        <begin position="46"/>
        <end position="64"/>
    </location>
</feature>
<dbReference type="RefSeq" id="WP_008197043.1">
    <property type="nucleotide sequence ID" value="NZ_CXWD01000036.1"/>
</dbReference>
<evidence type="ECO:0000313" key="3">
    <source>
        <dbReference type="Proteomes" id="UP000053235"/>
    </source>
</evidence>
<dbReference type="Proteomes" id="UP000053235">
    <property type="component" value="Unassembled WGS sequence"/>
</dbReference>
<accession>A0A0M7ARK0</accession>
<keyword evidence="1" id="KW-0812">Transmembrane</keyword>
<dbReference type="AlphaFoldDB" id="A0A0M7ARK0"/>
<evidence type="ECO:0008006" key="4">
    <source>
        <dbReference type="Google" id="ProtNLM"/>
    </source>
</evidence>
<protein>
    <recommendedName>
        <fullName evidence="4">DUF3302 domain-containing protein</fullName>
    </recommendedName>
</protein>
<feature type="transmembrane region" description="Helical" evidence="1">
    <location>
        <begin position="6"/>
        <end position="25"/>
    </location>
</feature>
<dbReference type="InterPro" id="IPR011223">
    <property type="entry name" value="UCP028770"/>
</dbReference>
<keyword evidence="1" id="KW-1133">Transmembrane helix</keyword>
<dbReference type="OrthoDB" id="5737744at2"/>
<sequence>MIFALIVLLVLLATLIGGWLFLAVWPGKIAKRRGHRRAEAVTMCGYWGALTLGLLMPIAFIWAYTDGEEPSRNSGAEGDT</sequence>
<organism evidence="2 3">
    <name type="scientific">Roseibium alexandrii</name>
    <dbReference type="NCBI Taxonomy" id="388408"/>
    <lineage>
        <taxon>Bacteria</taxon>
        <taxon>Pseudomonadati</taxon>
        <taxon>Pseudomonadota</taxon>
        <taxon>Alphaproteobacteria</taxon>
        <taxon>Hyphomicrobiales</taxon>
        <taxon>Stappiaceae</taxon>
        <taxon>Roseibium</taxon>
    </lineage>
</organism>
<keyword evidence="3" id="KW-1185">Reference proteome</keyword>
<evidence type="ECO:0000256" key="1">
    <source>
        <dbReference type="SAM" id="Phobius"/>
    </source>
</evidence>
<name>A0A0M7ARK0_9HYPH</name>
<evidence type="ECO:0000313" key="2">
    <source>
        <dbReference type="EMBL" id="CTQ77529.1"/>
    </source>
</evidence>